<dbReference type="NCBIfam" id="TIGR00433">
    <property type="entry name" value="bioB"/>
    <property type="match status" value="1"/>
</dbReference>
<dbReference type="InterPro" id="IPR007197">
    <property type="entry name" value="rSAM"/>
</dbReference>
<keyword evidence="12" id="KW-0411">Iron-sulfur</keyword>
<feature type="domain" description="Radical SAM core" evidence="15">
    <location>
        <begin position="93"/>
        <end position="322"/>
    </location>
</feature>
<dbReference type="EC" id="2.8.1.6" evidence="4"/>
<evidence type="ECO:0000256" key="12">
    <source>
        <dbReference type="ARBA" id="ARBA00023014"/>
    </source>
</evidence>
<keyword evidence="11" id="KW-0408">Iron</keyword>
<evidence type="ECO:0000256" key="10">
    <source>
        <dbReference type="ARBA" id="ARBA00022756"/>
    </source>
</evidence>
<accession>A0ABR3G9C6</accession>
<evidence type="ECO:0000256" key="1">
    <source>
        <dbReference type="ARBA" id="ARBA00001966"/>
    </source>
</evidence>
<dbReference type="Pfam" id="PF06968">
    <property type="entry name" value="BATS"/>
    <property type="match status" value="1"/>
</dbReference>
<keyword evidence="13" id="KW-0496">Mitochondrion</keyword>
<dbReference type="PANTHER" id="PTHR22976">
    <property type="entry name" value="BIOTIN SYNTHASE"/>
    <property type="match status" value="1"/>
</dbReference>
<evidence type="ECO:0000256" key="7">
    <source>
        <dbReference type="ARBA" id="ARBA00022691"/>
    </source>
</evidence>
<evidence type="ECO:0000256" key="5">
    <source>
        <dbReference type="ARBA" id="ARBA00022485"/>
    </source>
</evidence>
<dbReference type="InterPro" id="IPR058240">
    <property type="entry name" value="rSAM_sf"/>
</dbReference>
<dbReference type="InterPro" id="IPR006638">
    <property type="entry name" value="Elp3/MiaA/NifB-like_rSAM"/>
</dbReference>
<comment type="similarity">
    <text evidence="3">Belongs to the radical SAM superfamily. Biotin synthase family.</text>
</comment>
<gene>
    <name evidence="16" type="primary">BIO2</name>
    <name evidence="16" type="ORF">Q9L58_008935</name>
</gene>
<evidence type="ECO:0000259" key="15">
    <source>
        <dbReference type="PROSITE" id="PS51918"/>
    </source>
</evidence>
<dbReference type="HAMAP" id="MF_01694">
    <property type="entry name" value="BioB"/>
    <property type="match status" value="1"/>
</dbReference>
<keyword evidence="9" id="KW-0479">Metal-binding</keyword>
<sequence length="382" mass="41765">MNPARMSLVARSAARSLHVQRRSFAVLAREPTVAPIIAPPAVKSSYSPLQNAIAAKEPRNNWTKAEIESIYNTGTLELAFAAGTIHRRFHNPSDIQMCTLMSIKTGGCSEDCSYCAQSSRYDTGLTATKLSAVEAVLEAARIAKENGSTRFCMGAAWRDMRGRKTNLKRIKEMVTGVRGMGMEVCVTLGMIDDAQAKELKEAGLTAYNHNIDTSREYYPEVITTRSYDERLNTIANVRDAGISVCTGGILGLGEKPEDHISFLYTLATLPSHPESLPINTLVRIKGTPLAETEPLPFTALLKTVSTARCIMPTSIIRLAAGRISLSEEKQALCFMAGANAIFTGEKMLTTECSGWEEDKAMFERWGLSPMESFARKVVEVAP</sequence>
<keyword evidence="17" id="KW-1185">Reference proteome</keyword>
<organism evidence="16 17">
    <name type="scientific">Discina gigas</name>
    <dbReference type="NCBI Taxonomy" id="1032678"/>
    <lineage>
        <taxon>Eukaryota</taxon>
        <taxon>Fungi</taxon>
        <taxon>Dikarya</taxon>
        <taxon>Ascomycota</taxon>
        <taxon>Pezizomycotina</taxon>
        <taxon>Pezizomycetes</taxon>
        <taxon>Pezizales</taxon>
        <taxon>Discinaceae</taxon>
        <taxon>Discina</taxon>
    </lineage>
</organism>
<dbReference type="PIRSF" id="PIRSF001619">
    <property type="entry name" value="Biotin_synth"/>
    <property type="match status" value="1"/>
</dbReference>
<dbReference type="SFLD" id="SFLDS00029">
    <property type="entry name" value="Radical_SAM"/>
    <property type="match status" value="1"/>
</dbReference>
<keyword evidence="6 16" id="KW-0808">Transferase</keyword>
<dbReference type="GO" id="GO:0004076">
    <property type="term" value="F:biotin synthase activity"/>
    <property type="evidence" value="ECO:0007669"/>
    <property type="project" value="UniProtKB-EC"/>
</dbReference>
<dbReference type="Gene3D" id="3.20.20.70">
    <property type="entry name" value="Aldolase class I"/>
    <property type="match status" value="1"/>
</dbReference>
<name>A0ABR3G9C6_9PEZI</name>
<proteinExistence type="inferred from homology"/>
<evidence type="ECO:0000313" key="17">
    <source>
        <dbReference type="Proteomes" id="UP001447188"/>
    </source>
</evidence>
<protein>
    <recommendedName>
        <fullName evidence="4">biotin synthase</fullName>
        <ecNumber evidence="4">2.8.1.6</ecNumber>
    </recommendedName>
</protein>
<comment type="cofactor">
    <cofactor evidence="1">
        <name>[4Fe-4S] cluster</name>
        <dbReference type="ChEBI" id="CHEBI:49883"/>
    </cofactor>
</comment>
<keyword evidence="10" id="KW-0093">Biotin biosynthesis</keyword>
<dbReference type="InterPro" id="IPR010722">
    <property type="entry name" value="BATS_dom"/>
</dbReference>
<dbReference type="SFLD" id="SFLDG01278">
    <property type="entry name" value="biotin_synthase_like"/>
    <property type="match status" value="1"/>
</dbReference>
<keyword evidence="7" id="KW-0949">S-adenosyl-L-methionine</keyword>
<comment type="pathway">
    <text evidence="2">Cofactor biosynthesis; biotin biosynthesis; biotin from 7,8-diaminononanoate: step 2/2.</text>
</comment>
<dbReference type="PROSITE" id="PS51918">
    <property type="entry name" value="RADICAL_SAM"/>
    <property type="match status" value="1"/>
</dbReference>
<evidence type="ECO:0000256" key="3">
    <source>
        <dbReference type="ARBA" id="ARBA00010765"/>
    </source>
</evidence>
<evidence type="ECO:0000256" key="6">
    <source>
        <dbReference type="ARBA" id="ARBA00022679"/>
    </source>
</evidence>
<evidence type="ECO:0000256" key="2">
    <source>
        <dbReference type="ARBA" id="ARBA00004942"/>
    </source>
</evidence>
<dbReference type="EMBL" id="JBBBZM010000182">
    <property type="protein sequence ID" value="KAL0632186.1"/>
    <property type="molecule type" value="Genomic_DNA"/>
</dbReference>
<dbReference type="PANTHER" id="PTHR22976:SF2">
    <property type="entry name" value="BIOTIN SYNTHASE, MITOCHONDRIAL"/>
    <property type="match status" value="1"/>
</dbReference>
<keyword evidence="8" id="KW-0001">2Fe-2S</keyword>
<keyword evidence="5" id="KW-0004">4Fe-4S</keyword>
<dbReference type="Pfam" id="PF04055">
    <property type="entry name" value="Radical_SAM"/>
    <property type="match status" value="1"/>
</dbReference>
<dbReference type="InterPro" id="IPR002684">
    <property type="entry name" value="Biotin_synth/BioAB"/>
</dbReference>
<dbReference type="InterPro" id="IPR013785">
    <property type="entry name" value="Aldolase_TIM"/>
</dbReference>
<evidence type="ECO:0000256" key="11">
    <source>
        <dbReference type="ARBA" id="ARBA00023004"/>
    </source>
</evidence>
<dbReference type="SFLD" id="SFLDF00272">
    <property type="entry name" value="biotin_synthase"/>
    <property type="match status" value="1"/>
</dbReference>
<dbReference type="InterPro" id="IPR024177">
    <property type="entry name" value="Biotin_synthase"/>
</dbReference>
<evidence type="ECO:0000256" key="8">
    <source>
        <dbReference type="ARBA" id="ARBA00022714"/>
    </source>
</evidence>
<evidence type="ECO:0000256" key="4">
    <source>
        <dbReference type="ARBA" id="ARBA00012236"/>
    </source>
</evidence>
<dbReference type="SUPFAM" id="SSF102114">
    <property type="entry name" value="Radical SAM enzymes"/>
    <property type="match status" value="1"/>
</dbReference>
<dbReference type="SMART" id="SM00876">
    <property type="entry name" value="BATS"/>
    <property type="match status" value="1"/>
</dbReference>
<evidence type="ECO:0000313" key="16">
    <source>
        <dbReference type="EMBL" id="KAL0632186.1"/>
    </source>
</evidence>
<dbReference type="SMART" id="SM00729">
    <property type="entry name" value="Elp3"/>
    <property type="match status" value="1"/>
</dbReference>
<dbReference type="SFLD" id="SFLDG01060">
    <property type="entry name" value="BATS_domain_containing"/>
    <property type="match status" value="1"/>
</dbReference>
<dbReference type="Proteomes" id="UP001447188">
    <property type="component" value="Unassembled WGS sequence"/>
</dbReference>
<dbReference type="CDD" id="cd01335">
    <property type="entry name" value="Radical_SAM"/>
    <property type="match status" value="1"/>
</dbReference>
<evidence type="ECO:0000256" key="9">
    <source>
        <dbReference type="ARBA" id="ARBA00022723"/>
    </source>
</evidence>
<comment type="cofactor">
    <cofactor evidence="14">
        <name>[2Fe-2S] cluster</name>
        <dbReference type="ChEBI" id="CHEBI:190135"/>
    </cofactor>
</comment>
<comment type="caution">
    <text evidence="16">The sequence shown here is derived from an EMBL/GenBank/DDBJ whole genome shotgun (WGS) entry which is preliminary data.</text>
</comment>
<evidence type="ECO:0000256" key="13">
    <source>
        <dbReference type="ARBA" id="ARBA00023128"/>
    </source>
</evidence>
<reference evidence="16 17" key="1">
    <citation type="submission" date="2024-02" db="EMBL/GenBank/DDBJ databases">
        <title>Discinaceae phylogenomics.</title>
        <authorList>
            <person name="Dirks A.C."/>
            <person name="James T.Y."/>
        </authorList>
    </citation>
    <scope>NUCLEOTIDE SEQUENCE [LARGE SCALE GENOMIC DNA]</scope>
    <source>
        <strain evidence="16 17">ACD0624</strain>
    </source>
</reference>
<evidence type="ECO:0000256" key="14">
    <source>
        <dbReference type="ARBA" id="ARBA00034078"/>
    </source>
</evidence>